<evidence type="ECO:0000256" key="5">
    <source>
        <dbReference type="ARBA" id="ARBA00022801"/>
    </source>
</evidence>
<gene>
    <name evidence="8" type="ORF">PECUL_23A000072</name>
</gene>
<dbReference type="SUPFAM" id="SSF69500">
    <property type="entry name" value="DTD-like"/>
    <property type="match status" value="1"/>
</dbReference>
<organism evidence="8 9">
    <name type="scientific">Pelobates cultripes</name>
    <name type="common">Western spadefoot toad</name>
    <dbReference type="NCBI Taxonomy" id="61616"/>
    <lineage>
        <taxon>Eukaryota</taxon>
        <taxon>Metazoa</taxon>
        <taxon>Chordata</taxon>
        <taxon>Craniata</taxon>
        <taxon>Vertebrata</taxon>
        <taxon>Euteleostomi</taxon>
        <taxon>Amphibia</taxon>
        <taxon>Batrachia</taxon>
        <taxon>Anura</taxon>
        <taxon>Pelobatoidea</taxon>
        <taxon>Pelobatidae</taxon>
        <taxon>Pelobates</taxon>
    </lineage>
</organism>
<comment type="subunit">
    <text evidence="2">Homodimer.</text>
</comment>
<evidence type="ECO:0000256" key="1">
    <source>
        <dbReference type="ARBA" id="ARBA00004496"/>
    </source>
</evidence>
<comment type="catalytic activity">
    <reaction evidence="7">
        <text>a D-aminoacyl-tRNA + H2O = a tRNA + a D-alpha-amino acid + H(+)</text>
        <dbReference type="Rhea" id="RHEA:13953"/>
        <dbReference type="Rhea" id="RHEA-COMP:10123"/>
        <dbReference type="Rhea" id="RHEA-COMP:10124"/>
        <dbReference type="ChEBI" id="CHEBI:15377"/>
        <dbReference type="ChEBI" id="CHEBI:15378"/>
        <dbReference type="ChEBI" id="CHEBI:59871"/>
        <dbReference type="ChEBI" id="CHEBI:78442"/>
        <dbReference type="ChEBI" id="CHEBI:79333"/>
        <dbReference type="EC" id="3.1.1.96"/>
    </reaction>
</comment>
<dbReference type="EMBL" id="OW240924">
    <property type="protein sequence ID" value="CAH2328540.1"/>
    <property type="molecule type" value="Genomic_DNA"/>
</dbReference>
<evidence type="ECO:0000313" key="8">
    <source>
        <dbReference type="EMBL" id="CAH2328540.1"/>
    </source>
</evidence>
<dbReference type="GO" id="GO:0051500">
    <property type="term" value="F:D-tyrosyl-tRNA(Tyr) deacylase activity"/>
    <property type="evidence" value="ECO:0007669"/>
    <property type="project" value="TreeGrafter"/>
</dbReference>
<proteinExistence type="predicted"/>
<accession>A0AAD1WZ79</accession>
<keyword evidence="4" id="KW-0963">Cytoplasm</keyword>
<evidence type="ECO:0000256" key="4">
    <source>
        <dbReference type="ARBA" id="ARBA00022490"/>
    </source>
</evidence>
<evidence type="ECO:0000256" key="2">
    <source>
        <dbReference type="ARBA" id="ARBA00011738"/>
    </source>
</evidence>
<evidence type="ECO:0000256" key="6">
    <source>
        <dbReference type="ARBA" id="ARBA00047676"/>
    </source>
</evidence>
<keyword evidence="9" id="KW-1185">Reference proteome</keyword>
<evidence type="ECO:0000313" key="9">
    <source>
        <dbReference type="Proteomes" id="UP001295444"/>
    </source>
</evidence>
<dbReference type="EC" id="3.1.1.96" evidence="3"/>
<comment type="subcellular location">
    <subcellularLocation>
        <location evidence="1">Cytoplasm</location>
    </subcellularLocation>
</comment>
<protein>
    <recommendedName>
        <fullName evidence="3">D-aminoacyl-tRNA deacylase</fullName>
        <ecNumber evidence="3">3.1.1.96</ecNumber>
    </recommendedName>
</protein>
<dbReference type="Gene3D" id="3.50.80.10">
    <property type="entry name" value="D-tyrosyl-tRNA(Tyr) deacylase"/>
    <property type="match status" value="1"/>
</dbReference>
<dbReference type="InterPro" id="IPR023509">
    <property type="entry name" value="DTD-like_sf"/>
</dbReference>
<dbReference type="Pfam" id="PF02580">
    <property type="entry name" value="Tyr_Deacylase"/>
    <property type="match status" value="1"/>
</dbReference>
<dbReference type="InterPro" id="IPR003732">
    <property type="entry name" value="Daa-tRNA_deacyls_DTD"/>
</dbReference>
<dbReference type="Proteomes" id="UP001295444">
    <property type="component" value="Chromosome 13"/>
</dbReference>
<evidence type="ECO:0000256" key="3">
    <source>
        <dbReference type="ARBA" id="ARBA00013056"/>
    </source>
</evidence>
<sequence>MAESGIDIVARVVLQQCVYARLQVKPPSLDSEAEWVEIKKGMIIYLCFFKGADSTVIPKMVNSLLNVKLSETDAGKHVSIKDLPGDVLIVPQATLGGKVKGRGMQYHSNAGKELGMELYTQFVTQCQQELAVHAPWAESGSVLRFGTYGNRQVLKIDTNGPYTHLLEF</sequence>
<dbReference type="PANTHER" id="PTHR10472">
    <property type="entry name" value="D-TYROSYL-TRNA TYR DEACYLASE"/>
    <property type="match status" value="1"/>
</dbReference>
<comment type="catalytic activity">
    <reaction evidence="6">
        <text>glycyl-tRNA(Ala) + H2O = tRNA(Ala) + glycine + H(+)</text>
        <dbReference type="Rhea" id="RHEA:53744"/>
        <dbReference type="Rhea" id="RHEA-COMP:9657"/>
        <dbReference type="Rhea" id="RHEA-COMP:13640"/>
        <dbReference type="ChEBI" id="CHEBI:15377"/>
        <dbReference type="ChEBI" id="CHEBI:15378"/>
        <dbReference type="ChEBI" id="CHEBI:57305"/>
        <dbReference type="ChEBI" id="CHEBI:78442"/>
        <dbReference type="ChEBI" id="CHEBI:78522"/>
        <dbReference type="EC" id="3.1.1.96"/>
    </reaction>
</comment>
<dbReference type="EMBL" id="OW240924">
    <property type="protein sequence ID" value="CAH2328539.1"/>
    <property type="molecule type" value="Genomic_DNA"/>
</dbReference>
<evidence type="ECO:0000256" key="7">
    <source>
        <dbReference type="ARBA" id="ARBA00048018"/>
    </source>
</evidence>
<keyword evidence="5" id="KW-0378">Hydrolase</keyword>
<reference evidence="8" key="1">
    <citation type="submission" date="2022-03" db="EMBL/GenBank/DDBJ databases">
        <authorList>
            <person name="Alioto T."/>
            <person name="Alioto T."/>
            <person name="Gomez Garrido J."/>
        </authorList>
    </citation>
    <scope>NUCLEOTIDE SEQUENCE</scope>
</reference>
<dbReference type="AlphaFoldDB" id="A0AAD1WZ79"/>
<dbReference type="GO" id="GO:0005737">
    <property type="term" value="C:cytoplasm"/>
    <property type="evidence" value="ECO:0007669"/>
    <property type="project" value="UniProtKB-SubCell"/>
</dbReference>
<dbReference type="PANTHER" id="PTHR10472:SF1">
    <property type="entry name" value="D-AMINOACYL-TRNA DEACYLASE 2"/>
    <property type="match status" value="1"/>
</dbReference>
<name>A0AAD1WZ79_PELCU</name>